<reference evidence="1" key="1">
    <citation type="submission" date="2022-04" db="EMBL/GenBank/DDBJ databases">
        <authorList>
            <person name="Criscuolo A."/>
        </authorList>
    </citation>
    <scope>NUCLEOTIDE SEQUENCE</scope>
    <source>
        <strain evidence="1">CIP111895</strain>
    </source>
</reference>
<accession>A0ABN8KWY6</accession>
<protein>
    <submittedName>
        <fullName evidence="1">Uncharacterized protein</fullName>
    </submittedName>
</protein>
<comment type="caution">
    <text evidence="1">The sequence shown here is derived from an EMBL/GenBank/DDBJ whole genome shotgun (WGS) entry which is preliminary data.</text>
</comment>
<keyword evidence="2" id="KW-1185">Reference proteome</keyword>
<proteinExistence type="predicted"/>
<dbReference type="EMBL" id="CALBWS010000035">
    <property type="protein sequence ID" value="CAH2716955.1"/>
    <property type="molecule type" value="Genomic_DNA"/>
</dbReference>
<dbReference type="Proteomes" id="UP000838308">
    <property type="component" value="Unassembled WGS sequence"/>
</dbReference>
<evidence type="ECO:0000313" key="1">
    <source>
        <dbReference type="EMBL" id="CAH2716955.1"/>
    </source>
</evidence>
<name>A0ABN8KWY6_9BACI</name>
<sequence>MERPSLKNAAYIVEAIPDGIGVRSYANNWGTRYTSKKKMYVSGATQRKYKIGVFFYKKTQLWNG</sequence>
<organism evidence="1 2">
    <name type="scientific">Neobacillus rhizosphaerae</name>
    <dbReference type="NCBI Taxonomy" id="2880965"/>
    <lineage>
        <taxon>Bacteria</taxon>
        <taxon>Bacillati</taxon>
        <taxon>Bacillota</taxon>
        <taxon>Bacilli</taxon>
        <taxon>Bacillales</taxon>
        <taxon>Bacillaceae</taxon>
        <taxon>Neobacillus</taxon>
    </lineage>
</organism>
<gene>
    <name evidence="1" type="ORF">BACCIP111895_04143</name>
</gene>
<evidence type="ECO:0000313" key="2">
    <source>
        <dbReference type="Proteomes" id="UP000838308"/>
    </source>
</evidence>